<dbReference type="CDD" id="cd00882">
    <property type="entry name" value="Ras_like_GTPase"/>
    <property type="match status" value="1"/>
</dbReference>
<evidence type="ECO:0000259" key="1">
    <source>
        <dbReference type="Pfam" id="PF01926"/>
    </source>
</evidence>
<dbReference type="EMBL" id="KN833921">
    <property type="protein sequence ID" value="KIK14833.1"/>
    <property type="molecule type" value="Genomic_DNA"/>
</dbReference>
<dbReference type="OrthoDB" id="8954335at2759"/>
<accession>A0A0C9Z495</accession>
<reference evidence="2 3" key="1">
    <citation type="submission" date="2014-04" db="EMBL/GenBank/DDBJ databases">
        <authorList>
            <consortium name="DOE Joint Genome Institute"/>
            <person name="Kuo A."/>
            <person name="Kohler A."/>
            <person name="Costa M.D."/>
            <person name="Nagy L.G."/>
            <person name="Floudas D."/>
            <person name="Copeland A."/>
            <person name="Barry K.W."/>
            <person name="Cichocki N."/>
            <person name="Veneault-Fourrey C."/>
            <person name="LaButti K."/>
            <person name="Lindquist E.A."/>
            <person name="Lipzen A."/>
            <person name="Lundell T."/>
            <person name="Morin E."/>
            <person name="Murat C."/>
            <person name="Sun H."/>
            <person name="Tunlid A."/>
            <person name="Henrissat B."/>
            <person name="Grigoriev I.V."/>
            <person name="Hibbett D.S."/>
            <person name="Martin F."/>
            <person name="Nordberg H.P."/>
            <person name="Cantor M.N."/>
            <person name="Hua S.X."/>
        </authorList>
    </citation>
    <scope>NUCLEOTIDE SEQUENCE [LARGE SCALE GENOMIC DNA]</scope>
    <source>
        <strain evidence="2 3">441</strain>
    </source>
</reference>
<dbReference type="Gene3D" id="3.40.50.300">
    <property type="entry name" value="P-loop containing nucleotide triphosphate hydrolases"/>
    <property type="match status" value="1"/>
</dbReference>
<sequence>LIFEGYACVSTLEDEDYPPTPGRRGKAKNDMWRLIKKHANPLLSPGSSPKEVNVLLFGQTGVGKSSVVNLIAGRNVAQVSPDAEGCTMSSTEYRFVVGAHHFRIWDTIGLEEPMVEMNTYLNAIMKALQLIRRVAAAGGVNLLLFCMPGRRVTRTIQSNYRLFYEMLCEGKVPIGLVITYLEREKDMEDWWVRNSRPLYDYGIKSVGHACVTGLPDLQEKYALSRAAIYGLLTDCDRYGKYIMPRDGLLRRLVRNMEMFVMGGSLPKGEKLTQALMTRGGLKEDDARKLARCLEDAEREPT</sequence>
<dbReference type="GO" id="GO:0005525">
    <property type="term" value="F:GTP binding"/>
    <property type="evidence" value="ECO:0007669"/>
    <property type="project" value="InterPro"/>
</dbReference>
<reference evidence="3" key="2">
    <citation type="submission" date="2015-01" db="EMBL/GenBank/DDBJ databases">
        <title>Evolutionary Origins and Diversification of the Mycorrhizal Mutualists.</title>
        <authorList>
            <consortium name="DOE Joint Genome Institute"/>
            <consortium name="Mycorrhizal Genomics Consortium"/>
            <person name="Kohler A."/>
            <person name="Kuo A."/>
            <person name="Nagy L.G."/>
            <person name="Floudas D."/>
            <person name="Copeland A."/>
            <person name="Barry K.W."/>
            <person name="Cichocki N."/>
            <person name="Veneault-Fourrey C."/>
            <person name="LaButti K."/>
            <person name="Lindquist E.A."/>
            <person name="Lipzen A."/>
            <person name="Lundell T."/>
            <person name="Morin E."/>
            <person name="Murat C."/>
            <person name="Riley R."/>
            <person name="Ohm R."/>
            <person name="Sun H."/>
            <person name="Tunlid A."/>
            <person name="Henrissat B."/>
            <person name="Grigoriev I.V."/>
            <person name="Hibbett D.S."/>
            <person name="Martin F."/>
        </authorList>
    </citation>
    <scope>NUCLEOTIDE SEQUENCE [LARGE SCALE GENOMIC DNA]</scope>
    <source>
        <strain evidence="3">441</strain>
    </source>
</reference>
<keyword evidence="3" id="KW-1185">Reference proteome</keyword>
<proteinExistence type="predicted"/>
<dbReference type="AlphaFoldDB" id="A0A0C9Z495"/>
<dbReference type="Proteomes" id="UP000054018">
    <property type="component" value="Unassembled WGS sequence"/>
</dbReference>
<dbReference type="Pfam" id="PF01926">
    <property type="entry name" value="MMR_HSR1"/>
    <property type="match status" value="1"/>
</dbReference>
<dbReference type="HOGENOM" id="CLU_050405_0_0_1"/>
<evidence type="ECO:0000313" key="3">
    <source>
        <dbReference type="Proteomes" id="UP000054018"/>
    </source>
</evidence>
<dbReference type="SUPFAM" id="SSF52540">
    <property type="entry name" value="P-loop containing nucleoside triphosphate hydrolases"/>
    <property type="match status" value="1"/>
</dbReference>
<gene>
    <name evidence="2" type="ORF">PISMIDRAFT_17018</name>
</gene>
<protein>
    <recommendedName>
        <fullName evidence="1">G domain-containing protein</fullName>
    </recommendedName>
</protein>
<dbReference type="InterPro" id="IPR027417">
    <property type="entry name" value="P-loop_NTPase"/>
</dbReference>
<dbReference type="PROSITE" id="PS00675">
    <property type="entry name" value="SIGMA54_INTERACT_1"/>
    <property type="match status" value="1"/>
</dbReference>
<feature type="domain" description="G" evidence="1">
    <location>
        <begin position="54"/>
        <end position="174"/>
    </location>
</feature>
<dbReference type="InterPro" id="IPR025662">
    <property type="entry name" value="Sigma_54_int_dom_ATP-bd_1"/>
</dbReference>
<feature type="non-terminal residue" evidence="2">
    <location>
        <position position="301"/>
    </location>
</feature>
<name>A0A0C9Z495_9AGAM</name>
<dbReference type="STRING" id="765257.A0A0C9Z495"/>
<organism evidence="2 3">
    <name type="scientific">Pisolithus microcarpus 441</name>
    <dbReference type="NCBI Taxonomy" id="765257"/>
    <lineage>
        <taxon>Eukaryota</taxon>
        <taxon>Fungi</taxon>
        <taxon>Dikarya</taxon>
        <taxon>Basidiomycota</taxon>
        <taxon>Agaricomycotina</taxon>
        <taxon>Agaricomycetes</taxon>
        <taxon>Agaricomycetidae</taxon>
        <taxon>Boletales</taxon>
        <taxon>Sclerodermatineae</taxon>
        <taxon>Pisolithaceae</taxon>
        <taxon>Pisolithus</taxon>
    </lineage>
</organism>
<dbReference type="InterPro" id="IPR006073">
    <property type="entry name" value="GTP-bd"/>
</dbReference>
<evidence type="ECO:0000313" key="2">
    <source>
        <dbReference type="EMBL" id="KIK14833.1"/>
    </source>
</evidence>